<organism evidence="4 5">
    <name type="scientific">Aliikangiella marina</name>
    <dbReference type="NCBI Taxonomy" id="1712262"/>
    <lineage>
        <taxon>Bacteria</taxon>
        <taxon>Pseudomonadati</taxon>
        <taxon>Pseudomonadota</taxon>
        <taxon>Gammaproteobacteria</taxon>
        <taxon>Oceanospirillales</taxon>
        <taxon>Pleioneaceae</taxon>
        <taxon>Aliikangiella</taxon>
    </lineage>
</organism>
<dbReference type="GO" id="GO:0008237">
    <property type="term" value="F:metallopeptidase activity"/>
    <property type="evidence" value="ECO:0007669"/>
    <property type="project" value="InterPro"/>
</dbReference>
<gene>
    <name evidence="4" type="ORF">FLL45_08565</name>
</gene>
<evidence type="ECO:0000313" key="5">
    <source>
        <dbReference type="Proteomes" id="UP000317839"/>
    </source>
</evidence>
<evidence type="ECO:0000259" key="3">
    <source>
        <dbReference type="Pfam" id="PF17148"/>
    </source>
</evidence>
<dbReference type="Pfam" id="PF16313">
    <property type="entry name" value="DUF4953"/>
    <property type="match status" value="1"/>
</dbReference>
<feature type="chain" id="PRO_5021925392" evidence="1">
    <location>
        <begin position="23"/>
        <end position="802"/>
    </location>
</feature>
<comment type="caution">
    <text evidence="4">The sequence shown here is derived from an EMBL/GenBank/DDBJ whole genome shotgun (WGS) entry which is preliminary data.</text>
</comment>
<proteinExistence type="predicted"/>
<dbReference type="RefSeq" id="WP_142941603.1">
    <property type="nucleotide sequence ID" value="NZ_VIKR01000002.1"/>
</dbReference>
<dbReference type="PANTHER" id="PTHR38478">
    <property type="entry name" value="PEPTIDASE M1A AND M12B"/>
    <property type="match status" value="1"/>
</dbReference>
<dbReference type="InterPro" id="IPR033413">
    <property type="entry name" value="DUF5117"/>
</dbReference>
<evidence type="ECO:0000259" key="2">
    <source>
        <dbReference type="Pfam" id="PF16313"/>
    </source>
</evidence>
<evidence type="ECO:0000313" key="4">
    <source>
        <dbReference type="EMBL" id="TQV74985.1"/>
    </source>
</evidence>
<accession>A0A545TCP5</accession>
<keyword evidence="5" id="KW-1185">Reference proteome</keyword>
<feature type="domain" description="DUF5117" evidence="3">
    <location>
        <begin position="81"/>
        <end position="274"/>
    </location>
</feature>
<dbReference type="Gene3D" id="3.40.390.10">
    <property type="entry name" value="Collagenase (Catalytic Domain)"/>
    <property type="match status" value="1"/>
</dbReference>
<dbReference type="Pfam" id="PF17148">
    <property type="entry name" value="DUF5117"/>
    <property type="match status" value="1"/>
</dbReference>
<dbReference type="AlphaFoldDB" id="A0A545TCP5"/>
<dbReference type="PANTHER" id="PTHR38478:SF1">
    <property type="entry name" value="ZINC DEPENDENT METALLOPROTEASE DOMAIN LIPOPROTEIN"/>
    <property type="match status" value="1"/>
</dbReference>
<feature type="signal peptide" evidence="1">
    <location>
        <begin position="1"/>
        <end position="22"/>
    </location>
</feature>
<dbReference type="EMBL" id="VIKR01000002">
    <property type="protein sequence ID" value="TQV74985.1"/>
    <property type="molecule type" value="Genomic_DNA"/>
</dbReference>
<dbReference type="SUPFAM" id="SSF55486">
    <property type="entry name" value="Metalloproteases ('zincins'), catalytic domain"/>
    <property type="match status" value="1"/>
</dbReference>
<reference evidence="4 5" key="1">
    <citation type="submission" date="2019-06" db="EMBL/GenBank/DDBJ databases">
        <title>Draft genome of Aliikangiella marina GYP-15.</title>
        <authorList>
            <person name="Wang G."/>
        </authorList>
    </citation>
    <scope>NUCLEOTIDE SEQUENCE [LARGE SCALE GENOMIC DNA]</scope>
    <source>
        <strain evidence="4 5">GYP-15</strain>
    </source>
</reference>
<feature type="domain" description="EcxA zinc-binding" evidence="2">
    <location>
        <begin position="400"/>
        <end position="706"/>
    </location>
</feature>
<dbReference type="InterPro" id="IPR024079">
    <property type="entry name" value="MetalloPept_cat_dom_sf"/>
</dbReference>
<dbReference type="CDD" id="cd04276">
    <property type="entry name" value="ZnMc_MMP_like_2"/>
    <property type="match status" value="1"/>
</dbReference>
<dbReference type="InterPro" id="IPR032534">
    <property type="entry name" value="EcxA_zinc-bd"/>
</dbReference>
<sequence length="802" mass="89808">MMKKALVNLIALFALISGYAHAKKLAELEQLYELDRGFVGIIHDKQTDKIYLRIDNLNQELIYQTSLPSGLGSNDIGLDRGQLSNTRLVTFERAGTKVFLKQKPTDFRVTTDNSKEAEALEQAFASSILWGFPIVDSGQGWVLVDASDFIMQDVHGVGRRLERLKQGSGYKVDKSRSAVYMPRTTAFPDNTEIEATITLTGKKPGNYLQQVAPDPYSITVKMHHSFVRLPPKGFKPRIYHPKSGYWSINFQDYGQPINDSLTRRYIGRHRLAKKNPDAEVSEAVEPIIYYLDPGVPEPVKSALLDGARWWNQAFEAIGYKDAFQVKMLPANADPMDVRYNVIQWVHRATRGWSYGSSVVDPRTGEIIKGHVTLGSLRVRQDYLIAQGMMAPFAQGENDKALMDMALARIRQLSAHEVGHTLGLMHNFAASTYGRASVMDYPHPLFKINGKRITADNAYGVGIGAWDKAAIAYGYQDITVDNEEAWLNQQTALNTQKGLLYIADADSRSPGSAHAKASLWDNGADAVNELQRTYQLRELALDNFGAANLKLKRPWSELEEVLVPVYYFHRYQIEAAAKWLGGLNYQYGTKRNNQVPNATPVSGAEQDRALGAMLQSLSPEFLALEPLLAKRLLPKPAGYRRTRESVPSDTGVAFDQLALASASAQHTLGLIFHPQRLARLEQQNAVDPAIPSIDSIGTILHQQVIEQNYDGIEARIHQSVVDLIYSNLLNLLRDKNVSQSVKMQVFGLLLKEKDYLLRKLTSVQKRSSYYGFYAYQLNRLEDLKIDDGKPKVKLPKMPPGSPI</sequence>
<dbReference type="OrthoDB" id="9776599at2"/>
<evidence type="ECO:0000256" key="1">
    <source>
        <dbReference type="SAM" id="SignalP"/>
    </source>
</evidence>
<keyword evidence="1" id="KW-0732">Signal</keyword>
<dbReference type="Proteomes" id="UP000317839">
    <property type="component" value="Unassembled WGS sequence"/>
</dbReference>
<protein>
    <submittedName>
        <fullName evidence="4">DUF5117 domain-containing protein</fullName>
    </submittedName>
</protein>
<name>A0A545TCP5_9GAMM</name>
<dbReference type="InterPro" id="IPR034032">
    <property type="entry name" value="Zn_MMP-like_bac"/>
</dbReference>